<gene>
    <name evidence="1" type="ORF">Uis4E_1874</name>
</gene>
<dbReference type="Gene3D" id="1.10.1220.10">
    <property type="entry name" value="Met repressor-like"/>
    <property type="match status" value="1"/>
</dbReference>
<evidence type="ECO:0000313" key="2">
    <source>
        <dbReference type="Proteomes" id="UP000235034"/>
    </source>
</evidence>
<sequence>MATVQLNVRIDARLKEDVDAVLRGSGVSASDVVRSLWAYIADRGQVPRLETSAEERAREEERRRRMTVVEDSAGCLQRELAAAGMAGGSADPFASAFGGMTSKRIRDAVYDQMLDDYLAMGRSE</sequence>
<organism evidence="1 2">
    <name type="scientific">Bifidobacterium parmae</name>
    <dbReference type="NCBI Taxonomy" id="361854"/>
    <lineage>
        <taxon>Bacteria</taxon>
        <taxon>Bacillati</taxon>
        <taxon>Actinomycetota</taxon>
        <taxon>Actinomycetes</taxon>
        <taxon>Bifidobacteriales</taxon>
        <taxon>Bifidobacteriaceae</taxon>
        <taxon>Bifidobacterium</taxon>
    </lineage>
</organism>
<dbReference type="Pfam" id="PF04221">
    <property type="entry name" value="RelB"/>
    <property type="match status" value="1"/>
</dbReference>
<dbReference type="EMBL" id="NMWT01000028">
    <property type="protein sequence ID" value="PLS26299.1"/>
    <property type="molecule type" value="Genomic_DNA"/>
</dbReference>
<reference evidence="1 2" key="1">
    <citation type="submission" date="2017-07" db="EMBL/GenBank/DDBJ databases">
        <title>Bifidobacterium novel species.</title>
        <authorList>
            <person name="Lugli G.A."/>
            <person name="Milani C."/>
            <person name="Duranti S."/>
            <person name="Mangifesta M."/>
        </authorList>
    </citation>
    <scope>NUCLEOTIDE SEQUENCE [LARGE SCALE GENOMIC DNA]</scope>
    <source>
        <strain evidence="1 2">77</strain>
    </source>
</reference>
<dbReference type="InterPro" id="IPR013321">
    <property type="entry name" value="Arc_rbn_hlx_hlx"/>
</dbReference>
<dbReference type="OrthoDB" id="3174770at2"/>
<dbReference type="GO" id="GO:0006355">
    <property type="term" value="P:regulation of DNA-templated transcription"/>
    <property type="evidence" value="ECO:0007669"/>
    <property type="project" value="InterPro"/>
</dbReference>
<protein>
    <submittedName>
        <fullName evidence="1">Damage-inducible protein J</fullName>
    </submittedName>
</protein>
<dbReference type="RefSeq" id="WP_101622941.1">
    <property type="nucleotide sequence ID" value="NZ_NMWT01000028.1"/>
</dbReference>
<proteinExistence type="predicted"/>
<comment type="caution">
    <text evidence="1">The sequence shown here is derived from an EMBL/GenBank/DDBJ whole genome shotgun (WGS) entry which is preliminary data.</text>
</comment>
<name>A0A2N5IWG4_9BIFI</name>
<keyword evidence="2" id="KW-1185">Reference proteome</keyword>
<evidence type="ECO:0000313" key="1">
    <source>
        <dbReference type="EMBL" id="PLS26299.1"/>
    </source>
</evidence>
<dbReference type="AlphaFoldDB" id="A0A2N5IWG4"/>
<dbReference type="Proteomes" id="UP000235034">
    <property type="component" value="Unassembled WGS sequence"/>
</dbReference>
<dbReference type="InterPro" id="IPR007337">
    <property type="entry name" value="RelB/DinJ"/>
</dbReference>
<accession>A0A2N5IWG4</accession>